<gene>
    <name evidence="1" type="ORF">EE52_0215690</name>
</gene>
<dbReference type="RefSeq" id="WP_044301055.1">
    <property type="nucleotide sequence ID" value="NZ_CAEUHN010000012.1"/>
</dbReference>
<protein>
    <submittedName>
        <fullName evidence="1">RNA polymerase sigma factor</fullName>
    </submittedName>
</protein>
<dbReference type="EMBL" id="JMZZ02000156">
    <property type="protein sequence ID" value="KFX73874.1"/>
    <property type="molecule type" value="Genomic_DNA"/>
</dbReference>
<organism evidence="1">
    <name type="scientific">Bacteroides fragilis</name>
    <dbReference type="NCBI Taxonomy" id="817"/>
    <lineage>
        <taxon>Bacteria</taxon>
        <taxon>Pseudomonadati</taxon>
        <taxon>Bacteroidota</taxon>
        <taxon>Bacteroidia</taxon>
        <taxon>Bacteroidales</taxon>
        <taxon>Bacteroidaceae</taxon>
        <taxon>Bacteroides</taxon>
    </lineage>
</organism>
<dbReference type="AlphaFoldDB" id="A0A0I9UN66"/>
<reference evidence="1" key="1">
    <citation type="book" date="2014" name="THE 24TH EUROPEAN CONGRESS OF CLINICAL MICROBIOLOGY AND INFECTIOUS DISEASES" publisher="ECCMID 2014" city="Barcelona, Spain">
        <title>Identification of resistance genes in three multidrug-resistant Bacteroides fragilis isolates by whole genome sequencing.</title>
        <editorList>
            <person name="Unknown"/>
            <person name="A."/>
        </editorList>
        <authorList>
            <person name="Sydenham T.V."/>
            <person name="Hasman H."/>
            <person name="Wang M."/>
            <person name="Soki J."/>
            <person name="Nagy E."/>
            <person name="Justesen U.S."/>
        </authorList>
    </citation>
    <scope>NUCLEOTIDE SEQUENCE</scope>
    <source>
        <strain evidence="1">DCMOUH0018B</strain>
    </source>
</reference>
<evidence type="ECO:0000313" key="1">
    <source>
        <dbReference type="EMBL" id="KFX73874.1"/>
    </source>
</evidence>
<proteinExistence type="predicted"/>
<dbReference type="PATRIC" id="fig|817.53.peg.3239"/>
<accession>A0A0I9UN66</accession>
<comment type="caution">
    <text evidence="1">The sequence shown here is derived from an EMBL/GenBank/DDBJ whole genome shotgun (WGS) entry which is preliminary data.</text>
</comment>
<sequence>MIETRKTEIRYVTSDPKKMLNMYLAKRVLKTWEESFIDEDTGETVIIERNEILFDRGTLIDQDTLAKIRFSMEADGIKEVEVSNQNRLAFENENNYLYPYIAQAQIGDKKHKFLLYATGIQNACIILKDYIELNYQFGFTPTMIKEFDSCVILTDNLKERKVDDASLAYLKNEITMAEYVDKMDDETEDRDEESKPNEKKFYQIETKITFTEGDNEDERVQTFVVNTFNVDRAMMLITHYLKNKEEECEKQAKEKGHEFRKREIHTAIESAKPIPVGRFIPKEFSMAYME</sequence>
<reference evidence="1" key="2">
    <citation type="submission" date="2014-07" db="EMBL/GenBank/DDBJ databases">
        <title>Genetics and epidemiology of antimicrobial resistance in B. fragilis group.</title>
        <authorList>
            <person name="Sydenham T.V."/>
            <person name="Hasman H."/>
            <person name="Kemp M."/>
            <person name="Justesen U.S."/>
        </authorList>
    </citation>
    <scope>NUCLEOTIDE SEQUENCE [LARGE SCALE GENOMIC DNA]</scope>
    <source>
        <strain evidence="1">DCMOUH0018B</strain>
    </source>
</reference>
<name>A0A0I9UN66_BACFG</name>